<protein>
    <submittedName>
        <fullName evidence="1">Uncharacterized protein</fullName>
    </submittedName>
</protein>
<sequence length="94" mass="11431">MSSAYIMTYLINYNDFERMQDMNDNMPKEMSYSEFLNWNTECLNKQSKEDLDWIHGLCTRSRKINLVDLEDCQEWETHGIYFNMKGELCIYHPR</sequence>
<organism evidence="1">
    <name type="scientific">viral metagenome</name>
    <dbReference type="NCBI Taxonomy" id="1070528"/>
    <lineage>
        <taxon>unclassified sequences</taxon>
        <taxon>metagenomes</taxon>
        <taxon>organismal metagenomes</taxon>
    </lineage>
</organism>
<dbReference type="AlphaFoldDB" id="A0A6C0JXP2"/>
<accession>A0A6C0JXP2</accession>
<proteinExistence type="predicted"/>
<dbReference type="EMBL" id="MN740743">
    <property type="protein sequence ID" value="QHU09701.1"/>
    <property type="molecule type" value="Genomic_DNA"/>
</dbReference>
<reference evidence="1" key="1">
    <citation type="journal article" date="2020" name="Nature">
        <title>Giant virus diversity and host interactions through global metagenomics.</title>
        <authorList>
            <person name="Schulz F."/>
            <person name="Roux S."/>
            <person name="Paez-Espino D."/>
            <person name="Jungbluth S."/>
            <person name="Walsh D.A."/>
            <person name="Denef V.J."/>
            <person name="McMahon K.D."/>
            <person name="Konstantinidis K.T."/>
            <person name="Eloe-Fadrosh E.A."/>
            <person name="Kyrpides N.C."/>
            <person name="Woyke T."/>
        </authorList>
    </citation>
    <scope>NUCLEOTIDE SEQUENCE</scope>
    <source>
        <strain evidence="1">GVMAG-S-1101164-105</strain>
    </source>
</reference>
<evidence type="ECO:0000313" key="1">
    <source>
        <dbReference type="EMBL" id="QHU09701.1"/>
    </source>
</evidence>
<name>A0A6C0JXP2_9ZZZZ</name>